<proteinExistence type="predicted"/>
<dbReference type="AlphaFoldDB" id="A0A414FGL7"/>
<comment type="caution">
    <text evidence="1">The sequence shown here is derived from an EMBL/GenBank/DDBJ whole genome shotgun (WGS) entry which is preliminary data.</text>
</comment>
<dbReference type="Proteomes" id="UP000284689">
    <property type="component" value="Unassembled WGS sequence"/>
</dbReference>
<gene>
    <name evidence="1" type="ORF">DW794_15650</name>
</gene>
<dbReference type="RefSeq" id="WP_122264912.1">
    <property type="nucleotide sequence ID" value="NZ_JADNGD010000002.1"/>
</dbReference>
<dbReference type="EMBL" id="QSJD01000028">
    <property type="protein sequence ID" value="RHD45840.1"/>
    <property type="molecule type" value="Genomic_DNA"/>
</dbReference>
<reference evidence="1 2" key="1">
    <citation type="submission" date="2018-08" db="EMBL/GenBank/DDBJ databases">
        <title>A genome reference for cultivated species of the human gut microbiota.</title>
        <authorList>
            <person name="Zou Y."/>
            <person name="Xue W."/>
            <person name="Luo G."/>
        </authorList>
    </citation>
    <scope>NUCLEOTIDE SEQUENCE [LARGE SCALE GENOMIC DNA]</scope>
    <source>
        <strain evidence="1 2">AM31-16AC</strain>
    </source>
</reference>
<accession>A0A414FGL7</accession>
<evidence type="ECO:0000313" key="2">
    <source>
        <dbReference type="Proteomes" id="UP000284689"/>
    </source>
</evidence>
<sequence length="125" mass="14366">MRNKNVFSIAALLGWTVSVKYEDGSLFFDFHRKTTSGVPFSFTAEMKDRKLENLIKEIESFVDAIDPETCAREWMIQSGAMLPSRYQQAVNDMDAIRADAWLLVCELREADEKSLLAGLPWNQWN</sequence>
<evidence type="ECO:0000313" key="1">
    <source>
        <dbReference type="EMBL" id="RHD45840.1"/>
    </source>
</evidence>
<organism evidence="1 2">
    <name type="scientific">Bacteroides caccae</name>
    <dbReference type="NCBI Taxonomy" id="47678"/>
    <lineage>
        <taxon>Bacteria</taxon>
        <taxon>Pseudomonadati</taxon>
        <taxon>Bacteroidota</taxon>
        <taxon>Bacteroidia</taxon>
        <taxon>Bacteroidales</taxon>
        <taxon>Bacteroidaceae</taxon>
        <taxon>Bacteroides</taxon>
    </lineage>
</organism>
<name>A0A414FGL7_9BACE</name>
<protein>
    <submittedName>
        <fullName evidence="1">Uncharacterized protein</fullName>
    </submittedName>
</protein>